<keyword evidence="7 11" id="KW-0472">Membrane</keyword>
<dbReference type="GO" id="GO:0033214">
    <property type="term" value="P:siderophore-iron import into cell"/>
    <property type="evidence" value="ECO:0007669"/>
    <property type="project" value="TreeGrafter"/>
</dbReference>
<dbReference type="FunFam" id="1.10.3470.10:FF:000001">
    <property type="entry name" value="Vitamin B12 ABC transporter permease BtuC"/>
    <property type="match status" value="1"/>
</dbReference>
<dbReference type="GO" id="GO:0022857">
    <property type="term" value="F:transmembrane transporter activity"/>
    <property type="evidence" value="ECO:0007669"/>
    <property type="project" value="InterPro"/>
</dbReference>
<dbReference type="RefSeq" id="WP_109968052.1">
    <property type="nucleotide sequence ID" value="NZ_CP176093.1"/>
</dbReference>
<dbReference type="PANTHER" id="PTHR30472:SF70">
    <property type="entry name" value="MOLYBDATE IMPORT SYSTEM PERMEASE PROTEIN MOLB"/>
    <property type="match status" value="1"/>
</dbReference>
<keyword evidence="3" id="KW-0813">Transport</keyword>
<dbReference type="GeneID" id="97548789"/>
<keyword evidence="5 11" id="KW-0812">Transmembrane</keyword>
<evidence type="ECO:0000256" key="11">
    <source>
        <dbReference type="SAM" id="Phobius"/>
    </source>
</evidence>
<feature type="transmembrane region" description="Helical" evidence="11">
    <location>
        <begin position="250"/>
        <end position="279"/>
    </location>
</feature>
<sequence>MRCQEEPQLYQRKITRFSDGFSIFLLVILIFLIAISVFCGKYQASPFDALYQVIQGNSVSGDLTGIETVFWEIRVPRIIAAVLVGTGLAISGAVLQGIFNNPIVSPQFLGITSGAAFGAAVALLLSFSFATAGIFAFLGGVLAVVFVILINRLFSFQTITGLVLAGIIVESIFQSGIGLIKYLADPGGRLPSLMYWMMGSFNHVTSDGLLIAGPVLMILIMFLYSIRWQINLLCFGEETANNLGVPASLLYVIILLAVSLITAASISLAGPIGWIGLVIPNIIRSLSGLDHLLSIPRSALLGGSYLLIMDTIARTAAPTEIPVGILTALIGVPFFLFILKSQHRVHNYGN</sequence>
<gene>
    <name evidence="12" type="ORF">DK846_06105</name>
</gene>
<reference evidence="12 13" key="1">
    <citation type="submission" date="2018-05" db="EMBL/GenBank/DDBJ databases">
        <title>Draft genome of Methanospirillum lacunae Ki8-1.</title>
        <authorList>
            <person name="Dueholm M.S."/>
            <person name="Nielsen P.H."/>
            <person name="Bakmann L.F."/>
            <person name="Otzen D.E."/>
        </authorList>
    </citation>
    <scope>NUCLEOTIDE SEQUENCE [LARGE SCALE GENOMIC DNA]</scope>
    <source>
        <strain evidence="12 13">Ki8-1</strain>
    </source>
</reference>
<evidence type="ECO:0000256" key="8">
    <source>
        <dbReference type="ARBA" id="ARBA00053891"/>
    </source>
</evidence>
<dbReference type="GO" id="GO:0005886">
    <property type="term" value="C:plasma membrane"/>
    <property type="evidence" value="ECO:0007669"/>
    <property type="project" value="UniProtKB-SubCell"/>
</dbReference>
<dbReference type="Pfam" id="PF01032">
    <property type="entry name" value="FecCD"/>
    <property type="match status" value="1"/>
</dbReference>
<dbReference type="AlphaFoldDB" id="A0A2V2N1L2"/>
<evidence type="ECO:0000256" key="6">
    <source>
        <dbReference type="ARBA" id="ARBA00022989"/>
    </source>
</evidence>
<feature type="transmembrane region" description="Helical" evidence="11">
    <location>
        <begin position="162"/>
        <end position="184"/>
    </location>
</feature>
<feature type="transmembrane region" description="Helical" evidence="11">
    <location>
        <begin position="321"/>
        <end position="339"/>
    </location>
</feature>
<dbReference type="InterPro" id="IPR000522">
    <property type="entry name" value="ABC_transptr_permease_BtuC"/>
</dbReference>
<keyword evidence="13" id="KW-1185">Reference proteome</keyword>
<evidence type="ECO:0000256" key="4">
    <source>
        <dbReference type="ARBA" id="ARBA00022475"/>
    </source>
</evidence>
<evidence type="ECO:0000313" key="13">
    <source>
        <dbReference type="Proteomes" id="UP000245657"/>
    </source>
</evidence>
<name>A0A2V2N1L2_9EURY</name>
<dbReference type="EMBL" id="QGMY01000006">
    <property type="protein sequence ID" value="PWR72540.1"/>
    <property type="molecule type" value="Genomic_DNA"/>
</dbReference>
<accession>A0A2V2N1L2</accession>
<evidence type="ECO:0000256" key="1">
    <source>
        <dbReference type="ARBA" id="ARBA00004651"/>
    </source>
</evidence>
<dbReference type="CDD" id="cd06550">
    <property type="entry name" value="TM_ABC_iron-siderophores_like"/>
    <property type="match status" value="1"/>
</dbReference>
<keyword evidence="4" id="KW-1003">Cell membrane</keyword>
<evidence type="ECO:0000256" key="10">
    <source>
        <dbReference type="ARBA" id="ARBA00071366"/>
    </source>
</evidence>
<protein>
    <recommendedName>
        <fullName evidence="10">Cobalamin import system permease protein BtuC</fullName>
    </recommendedName>
</protein>
<comment type="similarity">
    <text evidence="2">Belongs to the binding-protein-dependent transport system permease family. FecCD subfamily.</text>
</comment>
<dbReference type="Gene3D" id="1.10.3470.10">
    <property type="entry name" value="ABC transporter involved in vitamin B12 uptake, BtuC"/>
    <property type="match status" value="1"/>
</dbReference>
<evidence type="ECO:0000256" key="5">
    <source>
        <dbReference type="ARBA" id="ARBA00022692"/>
    </source>
</evidence>
<feature type="transmembrane region" description="Helical" evidence="11">
    <location>
        <begin position="78"/>
        <end position="99"/>
    </location>
</feature>
<comment type="subcellular location">
    <subcellularLocation>
        <location evidence="1">Cell membrane</location>
        <topology evidence="1">Multi-pass membrane protein</topology>
    </subcellularLocation>
</comment>
<feature type="transmembrane region" description="Helical" evidence="11">
    <location>
        <begin position="105"/>
        <end position="125"/>
    </location>
</feature>
<feature type="transmembrane region" description="Helical" evidence="11">
    <location>
        <begin position="204"/>
        <end position="230"/>
    </location>
</feature>
<evidence type="ECO:0000256" key="7">
    <source>
        <dbReference type="ARBA" id="ARBA00023136"/>
    </source>
</evidence>
<dbReference type="SUPFAM" id="SSF81345">
    <property type="entry name" value="ABC transporter involved in vitamin B12 uptake, BtuC"/>
    <property type="match status" value="1"/>
</dbReference>
<comment type="function">
    <text evidence="8">Required for corrinoid utilization. Probably part of the ABC transporter complex BtuCDF involved in cobalamin (vitamin B12) import. Probably involved in the translocation of the substrate across the membrane.</text>
</comment>
<feature type="transmembrane region" description="Helical" evidence="11">
    <location>
        <begin position="132"/>
        <end position="150"/>
    </location>
</feature>
<keyword evidence="6 11" id="KW-1133">Transmembrane helix</keyword>
<organism evidence="12 13">
    <name type="scientific">Methanospirillum lacunae</name>
    <dbReference type="NCBI Taxonomy" id="668570"/>
    <lineage>
        <taxon>Archaea</taxon>
        <taxon>Methanobacteriati</taxon>
        <taxon>Methanobacteriota</taxon>
        <taxon>Stenosarchaea group</taxon>
        <taxon>Methanomicrobia</taxon>
        <taxon>Methanomicrobiales</taxon>
        <taxon>Methanospirillaceae</taxon>
        <taxon>Methanospirillum</taxon>
    </lineage>
</organism>
<evidence type="ECO:0000256" key="2">
    <source>
        <dbReference type="ARBA" id="ARBA00007935"/>
    </source>
</evidence>
<comment type="subunit">
    <text evidence="9">The complex is composed of two ATP-binding proteins (BtuD), two transmembrane proteins (BtuC) and a solute-binding protein (BtuF).</text>
</comment>
<feature type="transmembrane region" description="Helical" evidence="11">
    <location>
        <begin position="20"/>
        <end position="40"/>
    </location>
</feature>
<proteinExistence type="inferred from homology"/>
<dbReference type="InterPro" id="IPR037294">
    <property type="entry name" value="ABC_BtuC-like"/>
</dbReference>
<dbReference type="PANTHER" id="PTHR30472">
    <property type="entry name" value="FERRIC ENTEROBACTIN TRANSPORT SYSTEM PERMEASE PROTEIN"/>
    <property type="match status" value="1"/>
</dbReference>
<dbReference type="Proteomes" id="UP000245657">
    <property type="component" value="Unassembled WGS sequence"/>
</dbReference>
<comment type="caution">
    <text evidence="12">The sequence shown here is derived from an EMBL/GenBank/DDBJ whole genome shotgun (WGS) entry which is preliminary data.</text>
</comment>
<evidence type="ECO:0000313" key="12">
    <source>
        <dbReference type="EMBL" id="PWR72540.1"/>
    </source>
</evidence>
<dbReference type="OrthoDB" id="57034at2157"/>
<evidence type="ECO:0000256" key="9">
    <source>
        <dbReference type="ARBA" id="ARBA00064420"/>
    </source>
</evidence>
<evidence type="ECO:0000256" key="3">
    <source>
        <dbReference type="ARBA" id="ARBA00022448"/>
    </source>
</evidence>